<accession>A0AAP0LT35</accession>
<protein>
    <recommendedName>
        <fullName evidence="3">ARM repeat superfamily protein</fullName>
    </recommendedName>
</protein>
<evidence type="ECO:0000313" key="2">
    <source>
        <dbReference type="Proteomes" id="UP001428341"/>
    </source>
</evidence>
<organism evidence="1 2">
    <name type="scientific">Citrus x changshan-huyou</name>
    <dbReference type="NCBI Taxonomy" id="2935761"/>
    <lineage>
        <taxon>Eukaryota</taxon>
        <taxon>Viridiplantae</taxon>
        <taxon>Streptophyta</taxon>
        <taxon>Embryophyta</taxon>
        <taxon>Tracheophyta</taxon>
        <taxon>Spermatophyta</taxon>
        <taxon>Magnoliopsida</taxon>
        <taxon>eudicotyledons</taxon>
        <taxon>Gunneridae</taxon>
        <taxon>Pentapetalae</taxon>
        <taxon>rosids</taxon>
        <taxon>malvids</taxon>
        <taxon>Sapindales</taxon>
        <taxon>Rutaceae</taxon>
        <taxon>Aurantioideae</taxon>
        <taxon>Citrus</taxon>
    </lineage>
</organism>
<keyword evidence="2" id="KW-1185">Reference proteome</keyword>
<name>A0AAP0LT35_9ROSI</name>
<dbReference type="SUPFAM" id="SSF48371">
    <property type="entry name" value="ARM repeat"/>
    <property type="match status" value="1"/>
</dbReference>
<dbReference type="PANTHER" id="PTHR34958:SF1">
    <property type="entry name" value="ARMADILLO-LIKE HELICAL DOMAIN-CONTAINING PROTEIN"/>
    <property type="match status" value="1"/>
</dbReference>
<dbReference type="Proteomes" id="UP001428341">
    <property type="component" value="Unassembled WGS sequence"/>
</dbReference>
<dbReference type="InterPro" id="IPR016024">
    <property type="entry name" value="ARM-type_fold"/>
</dbReference>
<comment type="caution">
    <text evidence="1">The sequence shown here is derived from an EMBL/GenBank/DDBJ whole genome shotgun (WGS) entry which is preliminary data.</text>
</comment>
<evidence type="ECO:0008006" key="3">
    <source>
        <dbReference type="Google" id="ProtNLM"/>
    </source>
</evidence>
<gene>
    <name evidence="1" type="ORF">WN944_018266</name>
</gene>
<dbReference type="EMBL" id="JBCGBO010000007">
    <property type="protein sequence ID" value="KAK9186877.1"/>
    <property type="molecule type" value="Genomic_DNA"/>
</dbReference>
<reference evidence="1 2" key="1">
    <citation type="submission" date="2024-05" db="EMBL/GenBank/DDBJ databases">
        <title>Haplotype-resolved chromosome-level genome assembly of Huyou (Citrus changshanensis).</title>
        <authorList>
            <person name="Miao C."/>
            <person name="Chen W."/>
            <person name="Wu Y."/>
            <person name="Wang L."/>
            <person name="Zhao S."/>
            <person name="Grierson D."/>
            <person name="Xu C."/>
            <person name="Chen K."/>
        </authorList>
    </citation>
    <scope>NUCLEOTIDE SEQUENCE [LARGE SCALE GENOMIC DNA]</scope>
    <source>
        <strain evidence="1">01-14</strain>
        <tissue evidence="1">Leaf</tissue>
    </source>
</reference>
<dbReference type="PANTHER" id="PTHR34958">
    <property type="entry name" value="CONDITIONAL LOSS-OF-GROWTH 1"/>
    <property type="match status" value="1"/>
</dbReference>
<sequence length="1285" mass="142915">MSSIYSPGRSPGSLRLGVGGGVSGVSRLRSSSMKKPPEPLRRAVADCLSSSAASSSPSLLHPGSPSGVVFEASRTLRDYLASPATTDMAFSVIIEHTIAERERSPAVVARCVALLKRYLLRYKPSEETLLQIDRFCLNTISECAITPNRKVSPWSRSLNQQSGASTASVNASPSLPVSSFTSGTLVKSLNYVRSLVAQHIPRRSFQPASFAGSPSASRQALPTLSSLLSRSFNSQIIPANVVESAENKDSATLSVSTLSNIEEADGMEDLDYIALDVLKWRWLDESQSSSMSTEGDRVATIQEMSSLNFLEVGAAALLLGDMEAKMKGQPWKYIGTNDMPYLDQLLQPSSATTITNSASARSHLRAVTASKRTKAGPRQIWHVSSVFSVFQIIICSVHHLLLINWLRENAPVNTFRPRARRLFQYRHYSEQQPLRLNPAEVCEVIAAVCSETSSPNVNVMTVSSRLSNNSGKPTMDVAVSVLIKLVIDMYVLDSGTAAPLTLSMLEEMLSSPRIACRVRAFDLILNLGVHAHLLEPMMTDDASTIEEEYPQESFFDAEDQLTTEGKKKVDSAMKLGASTAIDKFESWILNILYEILLLLVQIEEKEESVWASSLSCLLYFVCDRGKIRRSRLNGLDIRVIKAFLETSRKNSWAEVVHCKLICMLINMLYEVPSGHSNAASSFLVDQLDLIGGIESIFIERLSNFRHHHNNLNMLNVWNLFNQKSIYFEHLHKLRALQMTQFASLTFLMYGLAKSREARRNLYLVLFDYVLYQINETCISTGVSEYNDDEVQPIAALLALADAPEAFYISVMLGLEGFGEFLRRSISVALSRYPNRERLNMLLENMIEKFDMIISSFTHLDKEFSNLKQTTKTYKFLESIEGATSKNGGVMKAKFSWTTLHSLLHSERIPYRQNGYIWLGDLLIAEISEEREASVWSNIKNLQHQIAYAGVHDYSASSNVPLSIWLMCGLLKSKDSTIRWGFLFVLERLLMRCKFLLDENEMQHLSGNDVGREHGDSRLEKANAVIDIMSSALLLVVQINETDRINILKMCDILFSQLCLKVCPATAMPFGDGAHQSKVLGSVDETKKVDAAERGFQQESCRRDELFEETGGRSGNNMNCPPICETASMAAQLLGGQAVVPMQLVARVPAALFYWPLIQLAGAATDNISLGVAVGSKGRGNLPGATSDIRATLLLLLIGKCTADPAAFQEEVGGEEFFRELLDDTDSRVAYYSSAFLLKRMMTEKPEKYQHMLQNLVFKAQQSNNEKLLENLYLQMRGLLHISNDI</sequence>
<proteinExistence type="predicted"/>
<evidence type="ECO:0000313" key="1">
    <source>
        <dbReference type="EMBL" id="KAK9186877.1"/>
    </source>
</evidence>